<reference evidence="3 4" key="1">
    <citation type="journal article" date="2015" name="Plant Cell">
        <title>Oil accumulation by the oleaginous diatom Fistulifera solaris as revealed by the genome and transcriptome.</title>
        <authorList>
            <person name="Tanaka T."/>
            <person name="Maeda Y."/>
            <person name="Veluchamy A."/>
            <person name="Tanaka M."/>
            <person name="Abida H."/>
            <person name="Marechal E."/>
            <person name="Bowler C."/>
            <person name="Muto M."/>
            <person name="Sunaga Y."/>
            <person name="Tanaka M."/>
            <person name="Yoshino T."/>
            <person name="Taniguchi T."/>
            <person name="Fukuda Y."/>
            <person name="Nemoto M."/>
            <person name="Matsumoto M."/>
            <person name="Wong P.S."/>
            <person name="Aburatani S."/>
            <person name="Fujibuchi W."/>
        </authorList>
    </citation>
    <scope>NUCLEOTIDE SEQUENCE [LARGE SCALE GENOMIC DNA]</scope>
    <source>
        <strain evidence="3 4">JPCC DA0580</strain>
    </source>
</reference>
<name>A0A1Z5JV52_FISSO</name>
<comment type="caution">
    <text evidence="3">The sequence shown here is derived from an EMBL/GenBank/DDBJ whole genome shotgun (WGS) entry which is preliminary data.</text>
</comment>
<feature type="region of interest" description="Disordered" evidence="1">
    <location>
        <begin position="172"/>
        <end position="270"/>
    </location>
</feature>
<feature type="compositionally biased region" description="Low complexity" evidence="1">
    <location>
        <begin position="95"/>
        <end position="107"/>
    </location>
</feature>
<gene>
    <name evidence="3" type="ORF">FisN_18Hh131</name>
</gene>
<evidence type="ECO:0000256" key="2">
    <source>
        <dbReference type="SAM" id="Phobius"/>
    </source>
</evidence>
<evidence type="ECO:0000313" key="4">
    <source>
        <dbReference type="Proteomes" id="UP000198406"/>
    </source>
</evidence>
<keyword evidence="2" id="KW-0812">Transmembrane</keyword>
<keyword evidence="2" id="KW-1133">Transmembrane helix</keyword>
<feature type="compositionally biased region" description="Basic and acidic residues" evidence="1">
    <location>
        <begin position="172"/>
        <end position="184"/>
    </location>
</feature>
<evidence type="ECO:0000313" key="3">
    <source>
        <dbReference type="EMBL" id="GAX17923.1"/>
    </source>
</evidence>
<dbReference type="Proteomes" id="UP000198406">
    <property type="component" value="Unassembled WGS sequence"/>
</dbReference>
<feature type="transmembrane region" description="Helical" evidence="2">
    <location>
        <begin position="581"/>
        <end position="601"/>
    </location>
</feature>
<organism evidence="3 4">
    <name type="scientific">Fistulifera solaris</name>
    <name type="common">Oleaginous diatom</name>
    <dbReference type="NCBI Taxonomy" id="1519565"/>
    <lineage>
        <taxon>Eukaryota</taxon>
        <taxon>Sar</taxon>
        <taxon>Stramenopiles</taxon>
        <taxon>Ochrophyta</taxon>
        <taxon>Bacillariophyta</taxon>
        <taxon>Bacillariophyceae</taxon>
        <taxon>Bacillariophycidae</taxon>
        <taxon>Naviculales</taxon>
        <taxon>Naviculaceae</taxon>
        <taxon>Fistulifera</taxon>
    </lineage>
</organism>
<protein>
    <submittedName>
        <fullName evidence="3">Uncharacterized protein</fullName>
    </submittedName>
</protein>
<dbReference type="OrthoDB" id="49514at2759"/>
<sequence length="624" mass="68611">MIRRKRDTAASNVPSTVDLLENEGNLGIRKPGHSADYVPLVSPHSPQNFFQRISPTLRRTGGRNKHQYTAISATPLGIEPSPFINSNNLISPGLSASPKPSPTSSTVDSDDEHLYGLPTAENNDLVEKDLIDDHLFRTVATYNKNNADNEELSAHGSLTSFVPITSEISHDRKGGVELHMRNREITSSLPTKSREPIGMAVTPTKDVTQQTSYQTPPAKDDSRRETAPSPIGSIRSFSLKSSPRDKPARNTATADGKNRRSSKASSIRIKEPRISLSGKKKFSAVHARDTVKDSITDEPLIKVFLLLLQPKAKIFELIQIFFPPSVTTIGDILHLIPANATEKALGSQQYIGLVRPRRRSKEYTNLSVMASGNSASMGITHGEILIAIPESCEARYMIGISKQILANPRIRTLLDKSSSSLRVSTAVREKGMPMAVVKEEPETPTASDVEHVLKRAQQFANESNSGPSASPNEFPSQFDYGVATEFSCNSPDDLYNFNGSYTDNLDDLSLQGSYSSWSRSFDSSVASVSRSAFVPEPVLAKPRRQKKQVSAALKVTGAILLYMIIRFCLDTSVKAKTSPESVLGVGGFLQFFLCFVTLVKMQKHKQRKAKKQPTRCPFIQHMKD</sequence>
<keyword evidence="2" id="KW-0472">Membrane</keyword>
<dbReference type="InParanoid" id="A0A1Z5JV52"/>
<accession>A0A1Z5JV52</accession>
<dbReference type="AlphaFoldDB" id="A0A1Z5JV52"/>
<proteinExistence type="predicted"/>
<feature type="transmembrane region" description="Helical" evidence="2">
    <location>
        <begin position="551"/>
        <end position="569"/>
    </location>
</feature>
<keyword evidence="4" id="KW-1185">Reference proteome</keyword>
<feature type="region of interest" description="Disordered" evidence="1">
    <location>
        <begin position="89"/>
        <end position="113"/>
    </location>
</feature>
<dbReference type="EMBL" id="BDSP01000123">
    <property type="protein sequence ID" value="GAX17923.1"/>
    <property type="molecule type" value="Genomic_DNA"/>
</dbReference>
<feature type="compositionally biased region" description="Polar residues" evidence="1">
    <location>
        <begin position="205"/>
        <end position="215"/>
    </location>
</feature>
<evidence type="ECO:0000256" key="1">
    <source>
        <dbReference type="SAM" id="MobiDB-lite"/>
    </source>
</evidence>